<evidence type="ECO:0008006" key="4">
    <source>
        <dbReference type="Google" id="ProtNLM"/>
    </source>
</evidence>
<feature type="compositionally biased region" description="Polar residues" evidence="1">
    <location>
        <begin position="32"/>
        <end position="50"/>
    </location>
</feature>
<comment type="caution">
    <text evidence="2">The sequence shown here is derived from an EMBL/GenBank/DDBJ whole genome shotgun (WGS) entry which is preliminary data.</text>
</comment>
<name>A0ABS5BYJ9_9BACT</name>
<reference evidence="2 3" key="1">
    <citation type="submission" date="2021-04" db="EMBL/GenBank/DDBJ databases">
        <authorList>
            <person name="Ivanova A."/>
        </authorList>
    </citation>
    <scope>NUCLEOTIDE SEQUENCE [LARGE SCALE GENOMIC DNA]</scope>
    <source>
        <strain evidence="2 3">G18</strain>
    </source>
</reference>
<dbReference type="EMBL" id="JAGKQQ010000001">
    <property type="protein sequence ID" value="MBP3958784.1"/>
    <property type="molecule type" value="Genomic_DNA"/>
</dbReference>
<dbReference type="PROSITE" id="PS51257">
    <property type="entry name" value="PROKAR_LIPOPROTEIN"/>
    <property type="match status" value="1"/>
</dbReference>
<dbReference type="RefSeq" id="WP_210659093.1">
    <property type="nucleotide sequence ID" value="NZ_JAGKQQ010000001.1"/>
</dbReference>
<accession>A0ABS5BYJ9</accession>
<dbReference type="Proteomes" id="UP000676565">
    <property type="component" value="Unassembled WGS sequence"/>
</dbReference>
<evidence type="ECO:0000313" key="2">
    <source>
        <dbReference type="EMBL" id="MBP3958784.1"/>
    </source>
</evidence>
<feature type="region of interest" description="Disordered" evidence="1">
    <location>
        <begin position="24"/>
        <end position="64"/>
    </location>
</feature>
<evidence type="ECO:0000256" key="1">
    <source>
        <dbReference type="SAM" id="MobiDB-lite"/>
    </source>
</evidence>
<evidence type="ECO:0000313" key="3">
    <source>
        <dbReference type="Proteomes" id="UP000676565"/>
    </source>
</evidence>
<protein>
    <recommendedName>
        <fullName evidence="4">Lipoprotein</fullName>
    </recommendedName>
</protein>
<keyword evidence="3" id="KW-1185">Reference proteome</keyword>
<sequence length="64" mass="6606">MKKFFSLLVAGAFLVAAGCEDKKFPSGAVDTSDPNKTFGTMTPLQKSSDNPTGLKGMPKGGKGP</sequence>
<gene>
    <name evidence="2" type="ORF">J8F10_26355</name>
</gene>
<proteinExistence type="predicted"/>
<organism evidence="2 3">
    <name type="scientific">Gemmata palustris</name>
    <dbReference type="NCBI Taxonomy" id="2822762"/>
    <lineage>
        <taxon>Bacteria</taxon>
        <taxon>Pseudomonadati</taxon>
        <taxon>Planctomycetota</taxon>
        <taxon>Planctomycetia</taxon>
        <taxon>Gemmatales</taxon>
        <taxon>Gemmataceae</taxon>
        <taxon>Gemmata</taxon>
    </lineage>
</organism>